<dbReference type="AlphaFoldDB" id="A0A0J9BYL8"/>
<evidence type="ECO:0000313" key="3">
    <source>
        <dbReference type="Proteomes" id="UP000037392"/>
    </source>
</evidence>
<evidence type="ECO:0000259" key="1">
    <source>
        <dbReference type="Pfam" id="PF20076"/>
    </source>
</evidence>
<dbReference type="EMBL" id="ADLK01000028">
    <property type="protein sequence ID" value="KMW17256.1"/>
    <property type="molecule type" value="Genomic_DNA"/>
</dbReference>
<evidence type="ECO:0000313" key="2">
    <source>
        <dbReference type="EMBL" id="KMW17256.1"/>
    </source>
</evidence>
<accession>A0A0J9BYL8</accession>
<feature type="domain" description="DUF6472" evidence="1">
    <location>
        <begin position="26"/>
        <end position="81"/>
    </location>
</feature>
<comment type="caution">
    <text evidence="2">The sequence shown here is derived from an EMBL/GenBank/DDBJ whole genome shotgun (WGS) entry which is preliminary data.</text>
</comment>
<sequence length="81" mass="9635">MEGVPVQNIDMRGMNRMESGRKTVRTSCECCGNYVYDEENDYYICEVNLDEDEMGRFLSNTMYQCPYYQSGDEYRIVRKQI</sequence>
<dbReference type="Proteomes" id="UP000037392">
    <property type="component" value="Unassembled WGS sequence"/>
</dbReference>
<organism evidence="2 3">
    <name type="scientific">[Clostridium] citroniae WAL-19142</name>
    <dbReference type="NCBI Taxonomy" id="742734"/>
    <lineage>
        <taxon>Bacteria</taxon>
        <taxon>Bacillati</taxon>
        <taxon>Bacillota</taxon>
        <taxon>Clostridia</taxon>
        <taxon>Lachnospirales</taxon>
        <taxon>Lachnospiraceae</taxon>
        <taxon>Enterocloster</taxon>
    </lineage>
</organism>
<proteinExistence type="predicted"/>
<protein>
    <recommendedName>
        <fullName evidence="1">DUF6472 domain-containing protein</fullName>
    </recommendedName>
</protein>
<name>A0A0J9BYL8_9FIRM</name>
<dbReference type="PATRIC" id="fig|742734.4.peg.4191"/>
<dbReference type="Pfam" id="PF20076">
    <property type="entry name" value="DUF6472"/>
    <property type="match status" value="1"/>
</dbReference>
<dbReference type="InterPro" id="IPR045525">
    <property type="entry name" value="DUF6472"/>
</dbReference>
<reference evidence="2 3" key="1">
    <citation type="submission" date="2011-04" db="EMBL/GenBank/DDBJ databases">
        <title>The Genome Sequence of Clostridium citroniae WAL-19142.</title>
        <authorList>
            <consortium name="The Broad Institute Genome Sequencing Platform"/>
            <person name="Earl A."/>
            <person name="Ward D."/>
            <person name="Feldgarden M."/>
            <person name="Gevers D."/>
            <person name="Warren Y.A."/>
            <person name="Tyrrell K.L."/>
            <person name="Citron D.M."/>
            <person name="Goldstein E.J."/>
            <person name="Daigneault M."/>
            <person name="Allen-Vercoe E."/>
            <person name="Young S.K."/>
            <person name="Zeng Q."/>
            <person name="Gargeya S."/>
            <person name="Fitzgerald M."/>
            <person name="Haas B."/>
            <person name="Abouelleil A."/>
            <person name="Alvarado L."/>
            <person name="Arachchi H.M."/>
            <person name="Berlin A."/>
            <person name="Brown A."/>
            <person name="Chapman S.B."/>
            <person name="Chen Z."/>
            <person name="Dunbar C."/>
            <person name="Freedman E."/>
            <person name="Gearin G."/>
            <person name="Gellesch M."/>
            <person name="Goldberg J."/>
            <person name="Griggs A."/>
            <person name="Gujja S."/>
            <person name="Heilman E.R."/>
            <person name="Heiman D."/>
            <person name="Howarth C."/>
            <person name="Larson L."/>
            <person name="Lui A."/>
            <person name="MacDonald P.J."/>
            <person name="Mehta T."/>
            <person name="Montmayeur A."/>
            <person name="Murphy C."/>
            <person name="Neiman D."/>
            <person name="Pearson M."/>
            <person name="Priest M."/>
            <person name="Roberts A."/>
            <person name="Saif S."/>
            <person name="Shea T."/>
            <person name="Shenoy N."/>
            <person name="Sisk P."/>
            <person name="Stolte C."/>
            <person name="Sykes S."/>
            <person name="White J."/>
            <person name="Yandava C."/>
            <person name="Wortman J."/>
            <person name="Nusbaum C."/>
            <person name="Birren B."/>
        </authorList>
    </citation>
    <scope>NUCLEOTIDE SEQUENCE [LARGE SCALE GENOMIC DNA]</scope>
    <source>
        <strain evidence="2 3">WAL-19142</strain>
    </source>
</reference>
<gene>
    <name evidence="2" type="ORF">HMPREF9470_03909</name>
</gene>